<dbReference type="OrthoDB" id="9149748at2"/>
<keyword evidence="3" id="KW-1185">Reference proteome</keyword>
<dbReference type="EMBL" id="WXEX01000015">
    <property type="protein sequence ID" value="MZP44348.1"/>
    <property type="molecule type" value="Genomic_DNA"/>
</dbReference>
<dbReference type="InterPro" id="IPR046920">
    <property type="entry name" value="ABC-3C_CTD1"/>
</dbReference>
<protein>
    <recommendedName>
        <fullName evidence="1">ABC-three component systems C-terminal domain-containing protein</fullName>
    </recommendedName>
</protein>
<accession>A0A845LDT6</accession>
<gene>
    <name evidence="2" type="ORF">GTO89_15045</name>
</gene>
<evidence type="ECO:0000313" key="3">
    <source>
        <dbReference type="Proteomes" id="UP000471031"/>
    </source>
</evidence>
<evidence type="ECO:0000259" key="1">
    <source>
        <dbReference type="Pfam" id="PF20276"/>
    </source>
</evidence>
<proteinExistence type="predicted"/>
<feature type="domain" description="ABC-three component systems C-terminal" evidence="1">
    <location>
        <begin position="128"/>
        <end position="408"/>
    </location>
</feature>
<dbReference type="Pfam" id="PF20276">
    <property type="entry name" value="CTD1"/>
    <property type="match status" value="1"/>
</dbReference>
<organism evidence="2 3">
    <name type="scientific">Heliomicrobium gestii</name>
    <name type="common">Heliobacterium gestii</name>
    <dbReference type="NCBI Taxonomy" id="2699"/>
    <lineage>
        <taxon>Bacteria</taxon>
        <taxon>Bacillati</taxon>
        <taxon>Bacillota</taxon>
        <taxon>Clostridia</taxon>
        <taxon>Eubacteriales</taxon>
        <taxon>Heliobacteriaceae</taxon>
        <taxon>Heliomicrobium</taxon>
    </lineage>
</organism>
<dbReference type="AlphaFoldDB" id="A0A845LDT6"/>
<dbReference type="RefSeq" id="WP_161262918.1">
    <property type="nucleotide sequence ID" value="NZ_JAFBDC010000015.1"/>
</dbReference>
<comment type="caution">
    <text evidence="2">The sequence shown here is derived from an EMBL/GenBank/DDBJ whole genome shotgun (WGS) entry which is preliminary data.</text>
</comment>
<evidence type="ECO:0000313" key="2">
    <source>
        <dbReference type="EMBL" id="MZP44348.1"/>
    </source>
</evidence>
<name>A0A845LDT6_HELGE</name>
<dbReference type="Proteomes" id="UP000471031">
    <property type="component" value="Unassembled WGS sequence"/>
</dbReference>
<reference evidence="2 3" key="1">
    <citation type="submission" date="2020-01" db="EMBL/GenBank/DDBJ databases">
        <title>Whole genome sequence of Heliobacterium gestii DSM 11169.</title>
        <authorList>
            <person name="Kyndt J.A."/>
            <person name="Meyer T.E."/>
        </authorList>
    </citation>
    <scope>NUCLEOTIDE SEQUENCE [LARGE SCALE GENOMIC DNA]</scope>
    <source>
        <strain evidence="2 3">DSM 11169</strain>
    </source>
</reference>
<sequence length="463" mass="54720">MDWDASPTWSGYVYQGKVAIYHMLKVICERLEKGEKCPIEYSKDQSSNKLAECHNYLMELEKVEDFSIKDKFQNYLTLHQVKAYKTQEISHYRKAILKLVQNTNSFSNSKGYLHLIKEVPITYGNSNISTYEYIINGTIKNYCGLEEIEQLIKEKIIKIKYLLKNETLATFDTEVIYLYFMNVIDQIVRERHKNIDDFGRGNFIVAPYPFCSLCELLNTIEMERDLYYTNKLKSKFIKKFEEYYYIILEVKRRLLQEINTDVQIACTSEKNFKLHKYMCQLWNYYGTKEKFSSFCKMVTPEHKTNEKLNDDDYRALIPDNLLAEFYFPTTELLVNSTAKAKNNGVFIINQKKYIITNITKPNLNGLCSEEEEKLFKKIHEDLLRKKILNNPSNIDLLYEVDALITKEINLDRIYDDSFCDVSELYVNELENELDGGRLKNNIVHIKEDIEIISLDKLKERLNK</sequence>